<sequence length="128" mass="14628">MSFRGCSRVSIKGKNTLNHVEGNHISGTIHGNVIFNAGQAAIKCKEHDEFEYVKRGHIINIKDLGTVEQYWVLRDKSRKPFGLCKAKKTVCTAEVHPDRQSKYTVVMYEGKDAKHVWEEEFQEFSGTK</sequence>
<dbReference type="Proteomes" id="UP000054988">
    <property type="component" value="Unassembled WGS sequence"/>
</dbReference>
<name>A0A0W0ETT4_MONRR</name>
<comment type="caution">
    <text evidence="1">The sequence shown here is derived from an EMBL/GenBank/DDBJ whole genome shotgun (WGS) entry which is preliminary data.</text>
</comment>
<accession>A0A0W0ETT4</accession>
<organism evidence="1 2">
    <name type="scientific">Moniliophthora roreri</name>
    <name type="common">Frosty pod rot fungus</name>
    <name type="synonym">Monilia roreri</name>
    <dbReference type="NCBI Taxonomy" id="221103"/>
    <lineage>
        <taxon>Eukaryota</taxon>
        <taxon>Fungi</taxon>
        <taxon>Dikarya</taxon>
        <taxon>Basidiomycota</taxon>
        <taxon>Agaricomycotina</taxon>
        <taxon>Agaricomycetes</taxon>
        <taxon>Agaricomycetidae</taxon>
        <taxon>Agaricales</taxon>
        <taxon>Marasmiineae</taxon>
        <taxon>Marasmiaceae</taxon>
        <taxon>Moniliophthora</taxon>
    </lineage>
</organism>
<evidence type="ECO:0000313" key="2">
    <source>
        <dbReference type="Proteomes" id="UP000054988"/>
    </source>
</evidence>
<proteinExistence type="predicted"/>
<evidence type="ECO:0000313" key="1">
    <source>
        <dbReference type="EMBL" id="KTB27484.1"/>
    </source>
</evidence>
<protein>
    <submittedName>
        <fullName evidence="1">Uncharacterized protein</fullName>
    </submittedName>
</protein>
<dbReference type="EMBL" id="LATX01002546">
    <property type="protein sequence ID" value="KTB27484.1"/>
    <property type="molecule type" value="Genomic_DNA"/>
</dbReference>
<gene>
    <name evidence="1" type="ORF">WG66_19928</name>
</gene>
<reference evidence="1 2" key="1">
    <citation type="submission" date="2015-12" db="EMBL/GenBank/DDBJ databases">
        <title>Draft genome sequence of Moniliophthora roreri, the causal agent of frosty pod rot of cacao.</title>
        <authorList>
            <person name="Aime M.C."/>
            <person name="Diaz-Valderrama J.R."/>
            <person name="Kijpornyongpan T."/>
            <person name="Phillips-Mora W."/>
        </authorList>
    </citation>
    <scope>NUCLEOTIDE SEQUENCE [LARGE SCALE GENOMIC DNA]</scope>
    <source>
        <strain evidence="1 2">MCA 2952</strain>
    </source>
</reference>
<dbReference type="AlphaFoldDB" id="A0A0W0ETT4"/>